<keyword evidence="1" id="KW-0732">Signal</keyword>
<comment type="caution">
    <text evidence="2">The sequence shown here is derived from an EMBL/GenBank/DDBJ whole genome shotgun (WGS) entry which is preliminary data.</text>
</comment>
<keyword evidence="3" id="KW-1185">Reference proteome</keyword>
<accession>A0AAV7SBR4</accession>
<evidence type="ECO:0000313" key="2">
    <source>
        <dbReference type="EMBL" id="KAJ1161702.1"/>
    </source>
</evidence>
<dbReference type="Proteomes" id="UP001066276">
    <property type="component" value="Chromosome 4_2"/>
</dbReference>
<name>A0AAV7SBR4_PLEWA</name>
<organism evidence="2 3">
    <name type="scientific">Pleurodeles waltl</name>
    <name type="common">Iberian ribbed newt</name>
    <dbReference type="NCBI Taxonomy" id="8319"/>
    <lineage>
        <taxon>Eukaryota</taxon>
        <taxon>Metazoa</taxon>
        <taxon>Chordata</taxon>
        <taxon>Craniata</taxon>
        <taxon>Vertebrata</taxon>
        <taxon>Euteleostomi</taxon>
        <taxon>Amphibia</taxon>
        <taxon>Batrachia</taxon>
        <taxon>Caudata</taxon>
        <taxon>Salamandroidea</taxon>
        <taxon>Salamandridae</taxon>
        <taxon>Pleurodelinae</taxon>
        <taxon>Pleurodeles</taxon>
    </lineage>
</organism>
<sequence>MAGRALTLSPLLVLLKYVALVRLLAKHRVGCRWRGRAPKLKECLRSNLLSSYVELPPPMSRPCGIWDPLHAYLFLHATLKAASDETTHAEHGETAERDGDAAKTSHSQALCPVYSRPPHTSGRGAYQVQMIAVYM</sequence>
<protein>
    <recommendedName>
        <fullName evidence="4">Secreted protein</fullName>
    </recommendedName>
</protein>
<dbReference type="EMBL" id="JANPWB010000008">
    <property type="protein sequence ID" value="KAJ1161702.1"/>
    <property type="molecule type" value="Genomic_DNA"/>
</dbReference>
<evidence type="ECO:0008006" key="4">
    <source>
        <dbReference type="Google" id="ProtNLM"/>
    </source>
</evidence>
<dbReference type="AlphaFoldDB" id="A0AAV7SBR4"/>
<evidence type="ECO:0000256" key="1">
    <source>
        <dbReference type="SAM" id="SignalP"/>
    </source>
</evidence>
<evidence type="ECO:0000313" key="3">
    <source>
        <dbReference type="Proteomes" id="UP001066276"/>
    </source>
</evidence>
<gene>
    <name evidence="2" type="ORF">NDU88_002183</name>
</gene>
<feature type="chain" id="PRO_5043911055" description="Secreted protein" evidence="1">
    <location>
        <begin position="21"/>
        <end position="135"/>
    </location>
</feature>
<proteinExistence type="predicted"/>
<feature type="signal peptide" evidence="1">
    <location>
        <begin position="1"/>
        <end position="20"/>
    </location>
</feature>
<reference evidence="2" key="1">
    <citation type="journal article" date="2022" name="bioRxiv">
        <title>Sequencing and chromosome-scale assembly of the giantPleurodeles waltlgenome.</title>
        <authorList>
            <person name="Brown T."/>
            <person name="Elewa A."/>
            <person name="Iarovenko S."/>
            <person name="Subramanian E."/>
            <person name="Araus A.J."/>
            <person name="Petzold A."/>
            <person name="Susuki M."/>
            <person name="Suzuki K.-i.T."/>
            <person name="Hayashi T."/>
            <person name="Toyoda A."/>
            <person name="Oliveira C."/>
            <person name="Osipova E."/>
            <person name="Leigh N.D."/>
            <person name="Simon A."/>
            <person name="Yun M.H."/>
        </authorList>
    </citation>
    <scope>NUCLEOTIDE SEQUENCE</scope>
    <source>
        <strain evidence="2">20211129_DDA</strain>
        <tissue evidence="2">Liver</tissue>
    </source>
</reference>